<name>A0A6A0B5H3_9LACT</name>
<evidence type="ECO:0000313" key="2">
    <source>
        <dbReference type="Proteomes" id="UP000475928"/>
    </source>
</evidence>
<dbReference type="EMBL" id="BLLH01000004">
    <property type="protein sequence ID" value="GFH40659.1"/>
    <property type="molecule type" value="Genomic_DNA"/>
</dbReference>
<dbReference type="AlphaFoldDB" id="A0A6A0B5H3"/>
<dbReference type="RefSeq" id="WP_172356352.1">
    <property type="nucleotide sequence ID" value="NZ_BLLH01000004.1"/>
</dbReference>
<protein>
    <submittedName>
        <fullName evidence="1">Uncharacterized protein</fullName>
    </submittedName>
</protein>
<comment type="caution">
    <text evidence="1">The sequence shown here is derived from an EMBL/GenBank/DDBJ whole genome shotgun (WGS) entry which is preliminary data.</text>
</comment>
<keyword evidence="2" id="KW-1185">Reference proteome</keyword>
<evidence type="ECO:0000313" key="1">
    <source>
        <dbReference type="EMBL" id="GFH40659.1"/>
    </source>
</evidence>
<organism evidence="1 2">
    <name type="scientific">Pseudolactococcus insecticola</name>
    <dbReference type="NCBI Taxonomy" id="2709158"/>
    <lineage>
        <taxon>Bacteria</taxon>
        <taxon>Bacillati</taxon>
        <taxon>Bacillota</taxon>
        <taxon>Bacilli</taxon>
        <taxon>Lactobacillales</taxon>
        <taxon>Streptococcaceae</taxon>
        <taxon>Pseudolactococcus</taxon>
    </lineage>
</organism>
<gene>
    <name evidence="1" type="ORF">Hs20B_10570</name>
</gene>
<dbReference type="Proteomes" id="UP000475928">
    <property type="component" value="Unassembled WGS sequence"/>
</dbReference>
<sequence length="52" mass="5746">MKEQLQDLVNQGQDFTLDGADFIKVGISYKKGELRAYQIIPFTALSGITAVI</sequence>
<proteinExistence type="predicted"/>
<reference evidence="1 2" key="1">
    <citation type="submission" date="2020-02" db="EMBL/GenBank/DDBJ databases">
        <title>Draft genome sequence of Lactococcus sp. Hs20B0-1.</title>
        <authorList>
            <person name="Noda S."/>
            <person name="Yuki M."/>
            <person name="Ohkuma M."/>
        </authorList>
    </citation>
    <scope>NUCLEOTIDE SEQUENCE [LARGE SCALE GENOMIC DNA]</scope>
    <source>
        <strain evidence="1 2">Hs20B0-1</strain>
    </source>
</reference>
<accession>A0A6A0B5H3</accession>